<comment type="similarity">
    <text evidence="2 10">Belongs to the gluconokinase GntK/GntV family.</text>
</comment>
<dbReference type="InterPro" id="IPR006001">
    <property type="entry name" value="Therm_gnt_kin"/>
</dbReference>
<evidence type="ECO:0000256" key="1">
    <source>
        <dbReference type="ARBA" id="ARBA00004761"/>
    </source>
</evidence>
<keyword evidence="6 10" id="KW-0418">Kinase</keyword>
<dbReference type="PANTHER" id="PTHR43442:SF3">
    <property type="entry name" value="GLUCONOKINASE-RELATED"/>
    <property type="match status" value="1"/>
</dbReference>
<protein>
    <recommendedName>
        <fullName evidence="3 10">Gluconokinase</fullName>
        <ecNumber evidence="3 10">2.7.1.12</ecNumber>
    </recommendedName>
</protein>
<dbReference type="Gene3D" id="3.40.50.300">
    <property type="entry name" value="P-loop containing nucleotide triphosphate hydrolases"/>
    <property type="match status" value="1"/>
</dbReference>
<dbReference type="AlphaFoldDB" id="A0A927PEE8"/>
<comment type="pathway">
    <text evidence="1">Carbohydrate acid metabolism.</text>
</comment>
<evidence type="ECO:0000256" key="6">
    <source>
        <dbReference type="ARBA" id="ARBA00022777"/>
    </source>
</evidence>
<evidence type="ECO:0000256" key="7">
    <source>
        <dbReference type="ARBA" id="ARBA00022840"/>
    </source>
</evidence>
<dbReference type="GO" id="GO:0005524">
    <property type="term" value="F:ATP binding"/>
    <property type="evidence" value="ECO:0007669"/>
    <property type="project" value="UniProtKB-KW"/>
</dbReference>
<dbReference type="NCBIfam" id="TIGR01313">
    <property type="entry name" value="therm_gnt_kin"/>
    <property type="match status" value="1"/>
</dbReference>
<dbReference type="GO" id="GO:0046316">
    <property type="term" value="F:gluconokinase activity"/>
    <property type="evidence" value="ECO:0007669"/>
    <property type="project" value="UniProtKB-EC"/>
</dbReference>
<dbReference type="PANTHER" id="PTHR43442">
    <property type="entry name" value="GLUCONOKINASE-RELATED"/>
    <property type="match status" value="1"/>
</dbReference>
<gene>
    <name evidence="11" type="ORF">IF651_12660</name>
</gene>
<evidence type="ECO:0000256" key="4">
    <source>
        <dbReference type="ARBA" id="ARBA00022679"/>
    </source>
</evidence>
<comment type="catalytic activity">
    <reaction evidence="9 10">
        <text>D-gluconate + ATP = 6-phospho-D-gluconate + ADP + H(+)</text>
        <dbReference type="Rhea" id="RHEA:19433"/>
        <dbReference type="ChEBI" id="CHEBI:15378"/>
        <dbReference type="ChEBI" id="CHEBI:18391"/>
        <dbReference type="ChEBI" id="CHEBI:30616"/>
        <dbReference type="ChEBI" id="CHEBI:58759"/>
        <dbReference type="ChEBI" id="CHEBI:456216"/>
        <dbReference type="EC" id="2.7.1.12"/>
    </reaction>
</comment>
<reference evidence="11" key="1">
    <citation type="journal article" date="2018" name="Curr. Microbiol.">
        <title>Cellulosimicrobium arenosum sp. nov., Isolated from Marine Sediment Sand.</title>
        <authorList>
            <person name="Oh M."/>
            <person name="Kim J.H."/>
            <person name="Yoon J.H."/>
            <person name="Schumann P."/>
            <person name="Kim W."/>
        </authorList>
    </citation>
    <scope>NUCLEOTIDE SEQUENCE</scope>
    <source>
        <strain evidence="11">KCTC 49039</strain>
    </source>
</reference>
<comment type="caution">
    <text evidence="11">The sequence shown here is derived from an EMBL/GenBank/DDBJ whole genome shotgun (WGS) entry which is preliminary data.</text>
</comment>
<dbReference type="EMBL" id="JACYHB010000010">
    <property type="protein sequence ID" value="MBD8079906.1"/>
    <property type="molecule type" value="Genomic_DNA"/>
</dbReference>
<evidence type="ECO:0000313" key="12">
    <source>
        <dbReference type="Proteomes" id="UP000610846"/>
    </source>
</evidence>
<dbReference type="FunFam" id="3.40.50.300:FF:000522">
    <property type="entry name" value="Gluconokinase"/>
    <property type="match status" value="1"/>
</dbReference>
<evidence type="ECO:0000313" key="11">
    <source>
        <dbReference type="EMBL" id="MBD8079906.1"/>
    </source>
</evidence>
<keyword evidence="8" id="KW-0311">Gluconate utilization</keyword>
<dbReference type="InterPro" id="IPR027417">
    <property type="entry name" value="P-loop_NTPase"/>
</dbReference>
<organism evidence="11 12">
    <name type="scientific">Cellulosimicrobium arenosum</name>
    <dbReference type="NCBI Taxonomy" id="2708133"/>
    <lineage>
        <taxon>Bacteria</taxon>
        <taxon>Bacillati</taxon>
        <taxon>Actinomycetota</taxon>
        <taxon>Actinomycetes</taxon>
        <taxon>Micrococcales</taxon>
        <taxon>Promicromonosporaceae</taxon>
        <taxon>Cellulosimicrobium</taxon>
    </lineage>
</organism>
<proteinExistence type="inferred from homology"/>
<keyword evidence="12" id="KW-1185">Reference proteome</keyword>
<evidence type="ECO:0000256" key="3">
    <source>
        <dbReference type="ARBA" id="ARBA00012054"/>
    </source>
</evidence>
<keyword evidence="5 10" id="KW-0547">Nucleotide-binding</keyword>
<dbReference type="SUPFAM" id="SSF52540">
    <property type="entry name" value="P-loop containing nucleoside triphosphate hydrolases"/>
    <property type="match status" value="1"/>
</dbReference>
<keyword evidence="7 10" id="KW-0067">ATP-binding</keyword>
<dbReference type="Proteomes" id="UP000610846">
    <property type="component" value="Unassembled WGS sequence"/>
</dbReference>
<reference evidence="11" key="2">
    <citation type="submission" date="2020-09" db="EMBL/GenBank/DDBJ databases">
        <authorList>
            <person name="Yu Y."/>
        </authorList>
    </citation>
    <scope>NUCLEOTIDE SEQUENCE</scope>
    <source>
        <strain evidence="11">KCTC 49039</strain>
    </source>
</reference>
<accession>A0A927PEE8</accession>
<sequence length="165" mass="17969">MGVSGSGKSTVAGLLAARLHTTCTEADALHTATNVRTMRSGTPLTDAERQPWLESVRDRLSSEADAGRSAVVTCSALKRSYRDLLRTARGDVWFVHLDGEPELLSSRMGRRTGHFMPASLLASQLAALEPLDDDERGFVLDVAQPPEELVDEILARTRTPDVRDV</sequence>
<evidence type="ECO:0000256" key="2">
    <source>
        <dbReference type="ARBA" id="ARBA00008420"/>
    </source>
</evidence>
<dbReference type="EC" id="2.7.1.12" evidence="3 10"/>
<evidence type="ECO:0000256" key="5">
    <source>
        <dbReference type="ARBA" id="ARBA00022741"/>
    </source>
</evidence>
<evidence type="ECO:0000256" key="10">
    <source>
        <dbReference type="RuleBase" id="RU363066"/>
    </source>
</evidence>
<dbReference type="Pfam" id="PF13671">
    <property type="entry name" value="AAA_33"/>
    <property type="match status" value="1"/>
</dbReference>
<dbReference type="CDD" id="cd02021">
    <property type="entry name" value="GntK"/>
    <property type="match status" value="1"/>
</dbReference>
<evidence type="ECO:0000256" key="8">
    <source>
        <dbReference type="ARBA" id="ARBA00023064"/>
    </source>
</evidence>
<evidence type="ECO:0000256" key="9">
    <source>
        <dbReference type="ARBA" id="ARBA00048090"/>
    </source>
</evidence>
<name>A0A927PEE8_9MICO</name>
<dbReference type="GO" id="GO:0005737">
    <property type="term" value="C:cytoplasm"/>
    <property type="evidence" value="ECO:0007669"/>
    <property type="project" value="TreeGrafter"/>
</dbReference>
<dbReference type="GO" id="GO:0019521">
    <property type="term" value="P:D-gluconate metabolic process"/>
    <property type="evidence" value="ECO:0007669"/>
    <property type="project" value="UniProtKB-KW"/>
</dbReference>
<keyword evidence="4 10" id="KW-0808">Transferase</keyword>